<accession>A0ACD3STS3</accession>
<proteinExistence type="predicted"/>
<sequence length="361" mass="37422">MSSAQSSSFDPSHQSPYRIWLDGAWWRGLALTGALAAAALSLAGTAWIKATGLSGLTLAILFGLLAGNTIFPHMASQTGAGVDFSKNRLLRAGIVLYGFRVTFQQIGDVGLAGLLIDVLMIVGTFTLALQLGTRVFGLDRQTATLIGAGSAICGAAAVMGTAPVIKAPAHKVAVAVATVVVFGTLAMFLYPVLQTLLQLPEHVYGVYAGSTIHEVAQVVVAGKAIGEHAASSAVIEKMLRVMMLAPFLLLLVRVPGMRDPQRAAGSVTIPWFAVLFIVACGVHSTGRIPAPAVDLLVQLDNILLAMAMAALGLRTQVSAIRAAGVRPLLLAACLFAFLVIGGLGINLGVHWLFGATAVPLA</sequence>
<evidence type="ECO:0000313" key="2">
    <source>
        <dbReference type="Proteomes" id="UP000004277"/>
    </source>
</evidence>
<protein>
    <submittedName>
        <fullName evidence="1">YeiH family putative sulfate export transporter</fullName>
    </submittedName>
</protein>
<gene>
    <name evidence="1" type="ORF">MW7_000840</name>
</gene>
<reference evidence="1" key="1">
    <citation type="submission" date="2019-05" db="EMBL/GenBank/DDBJ databases">
        <title>Revised genome assembly of Burkholderiaceae (previously Ralstonia) sp. PBA.</title>
        <authorList>
            <person name="Gan H.M."/>
        </authorList>
    </citation>
    <scope>NUCLEOTIDE SEQUENCE</scope>
    <source>
        <strain evidence="1">PBA</strain>
    </source>
</reference>
<keyword evidence="2" id="KW-1185">Reference proteome</keyword>
<evidence type="ECO:0000313" key="1">
    <source>
        <dbReference type="EMBL" id="TMS59725.1"/>
    </source>
</evidence>
<dbReference type="EMBL" id="AKCV02000004">
    <property type="protein sequence ID" value="TMS59725.1"/>
    <property type="molecule type" value="Genomic_DNA"/>
</dbReference>
<comment type="caution">
    <text evidence="1">The sequence shown here is derived from an EMBL/GenBank/DDBJ whole genome shotgun (WGS) entry which is preliminary data.</text>
</comment>
<dbReference type="Proteomes" id="UP000004277">
    <property type="component" value="Unassembled WGS sequence"/>
</dbReference>
<organism evidence="1 2">
    <name type="scientific">Imbroritus primus</name>
    <dbReference type="NCBI Taxonomy" id="3058603"/>
    <lineage>
        <taxon>Bacteria</taxon>
        <taxon>Pseudomonadati</taxon>
        <taxon>Pseudomonadota</taxon>
        <taxon>Betaproteobacteria</taxon>
        <taxon>Burkholderiales</taxon>
        <taxon>Burkholderiaceae</taxon>
        <taxon>Imbroritus</taxon>
    </lineage>
</organism>
<name>A0ACD3STS3_9BURK</name>